<dbReference type="GeneID" id="90993699"/>
<feature type="transmembrane region" description="Helical" evidence="8">
    <location>
        <begin position="75"/>
        <end position="92"/>
    </location>
</feature>
<gene>
    <name evidence="9" type="ORF">SAMN02745784_01574</name>
</gene>
<keyword evidence="4 8" id="KW-0812">Transmembrane</keyword>
<dbReference type="EMBL" id="FQTY01000005">
    <property type="protein sequence ID" value="SHE71193.1"/>
    <property type="molecule type" value="Genomic_DNA"/>
</dbReference>
<evidence type="ECO:0000256" key="3">
    <source>
        <dbReference type="ARBA" id="ARBA00022670"/>
    </source>
</evidence>
<evidence type="ECO:0000256" key="2">
    <source>
        <dbReference type="ARBA" id="ARBA00022654"/>
    </source>
</evidence>
<feature type="transmembrane region" description="Helical" evidence="8">
    <location>
        <begin position="167"/>
        <end position="184"/>
    </location>
</feature>
<keyword evidence="2" id="KW-0673">Quorum sensing</keyword>
<keyword evidence="1" id="KW-1003">Cell membrane</keyword>
<dbReference type="AlphaFoldDB" id="A0A1M4VQT0"/>
<evidence type="ECO:0000256" key="7">
    <source>
        <dbReference type="ARBA" id="ARBA00023136"/>
    </source>
</evidence>
<dbReference type="Proteomes" id="UP000184114">
    <property type="component" value="Unassembled WGS sequence"/>
</dbReference>
<evidence type="ECO:0000313" key="10">
    <source>
        <dbReference type="Proteomes" id="UP000184114"/>
    </source>
</evidence>
<sequence length="200" mass="22581">MINQFIRYCFSQSTMDEDEAEIIFYGMKIIGTSILTSLIVILIGIIMGQAVSAVIYLGTLILLRRNVGGYHSKTYLGCLSVTSINFIIIVFLEKWLNQNLKEIIGIIFIIYATIKIYLSKPTVHKNRIVNQEIINKSNTKKDKWLSVILALATICHILTVLGLVNEINYFFAISSSLMIVALSINNKTKGEEDGYEESFK</sequence>
<feature type="transmembrane region" description="Helical" evidence="8">
    <location>
        <begin position="104"/>
        <end position="123"/>
    </location>
</feature>
<evidence type="ECO:0000256" key="6">
    <source>
        <dbReference type="ARBA" id="ARBA00022989"/>
    </source>
</evidence>
<organism evidence="9 10">
    <name type="scientific">Tissierella praeacuta DSM 18095</name>
    <dbReference type="NCBI Taxonomy" id="1123404"/>
    <lineage>
        <taxon>Bacteria</taxon>
        <taxon>Bacillati</taxon>
        <taxon>Bacillota</taxon>
        <taxon>Tissierellia</taxon>
        <taxon>Tissierellales</taxon>
        <taxon>Tissierellaceae</taxon>
        <taxon>Tissierella</taxon>
    </lineage>
</organism>
<dbReference type="GO" id="GO:0009372">
    <property type="term" value="P:quorum sensing"/>
    <property type="evidence" value="ECO:0007669"/>
    <property type="project" value="UniProtKB-KW"/>
</dbReference>
<dbReference type="Pfam" id="PF04647">
    <property type="entry name" value="AgrB"/>
    <property type="match status" value="1"/>
</dbReference>
<dbReference type="GO" id="GO:0016020">
    <property type="term" value="C:membrane"/>
    <property type="evidence" value="ECO:0007669"/>
    <property type="project" value="InterPro"/>
</dbReference>
<evidence type="ECO:0000256" key="8">
    <source>
        <dbReference type="SAM" id="Phobius"/>
    </source>
</evidence>
<name>A0A1M4VQT0_9FIRM</name>
<evidence type="ECO:0000313" key="9">
    <source>
        <dbReference type="EMBL" id="SHE71193.1"/>
    </source>
</evidence>
<dbReference type="RefSeq" id="WP_115322109.1">
    <property type="nucleotide sequence ID" value="NZ_FQTY01000005.1"/>
</dbReference>
<keyword evidence="6 8" id="KW-1133">Transmembrane helix</keyword>
<keyword evidence="5" id="KW-0378">Hydrolase</keyword>
<dbReference type="SMART" id="SM00793">
    <property type="entry name" value="AgrB"/>
    <property type="match status" value="1"/>
</dbReference>
<keyword evidence="3" id="KW-0645">Protease</keyword>
<evidence type="ECO:0000256" key="4">
    <source>
        <dbReference type="ARBA" id="ARBA00022692"/>
    </source>
</evidence>
<feature type="transmembrane region" description="Helical" evidence="8">
    <location>
        <begin position="144"/>
        <end position="161"/>
    </location>
</feature>
<accession>A0A1M4VQT0</accession>
<evidence type="ECO:0000256" key="1">
    <source>
        <dbReference type="ARBA" id="ARBA00022475"/>
    </source>
</evidence>
<dbReference type="InterPro" id="IPR006741">
    <property type="entry name" value="AgrB"/>
</dbReference>
<dbReference type="STRING" id="1123404.SAMN02745784_01574"/>
<reference evidence="10" key="1">
    <citation type="submission" date="2016-11" db="EMBL/GenBank/DDBJ databases">
        <authorList>
            <person name="Varghese N."/>
            <person name="Submissions S."/>
        </authorList>
    </citation>
    <scope>NUCLEOTIDE SEQUENCE [LARGE SCALE GENOMIC DNA]</scope>
    <source>
        <strain evidence="10">DSM 18095</strain>
    </source>
</reference>
<keyword evidence="7 8" id="KW-0472">Membrane</keyword>
<evidence type="ECO:0000256" key="5">
    <source>
        <dbReference type="ARBA" id="ARBA00022801"/>
    </source>
</evidence>
<proteinExistence type="predicted"/>
<dbReference type="GO" id="GO:0006508">
    <property type="term" value="P:proteolysis"/>
    <property type="evidence" value="ECO:0007669"/>
    <property type="project" value="UniProtKB-KW"/>
</dbReference>
<protein>
    <submittedName>
        <fullName evidence="9">Accessory gene regulator protein AgrB</fullName>
    </submittedName>
</protein>
<feature type="transmembrane region" description="Helical" evidence="8">
    <location>
        <begin position="34"/>
        <end position="63"/>
    </location>
</feature>
<dbReference type="GO" id="GO:0008233">
    <property type="term" value="F:peptidase activity"/>
    <property type="evidence" value="ECO:0007669"/>
    <property type="project" value="UniProtKB-KW"/>
</dbReference>
<keyword evidence="10" id="KW-1185">Reference proteome</keyword>